<dbReference type="Pfam" id="PF08861">
    <property type="entry name" value="DUF1828"/>
    <property type="match status" value="1"/>
</dbReference>
<proteinExistence type="predicted"/>
<evidence type="ECO:0000313" key="2">
    <source>
        <dbReference type="EMBL" id="CDH44757.1"/>
    </source>
</evidence>
<protein>
    <recommendedName>
        <fullName evidence="1">DUF1828 domain-containing protein</fullName>
    </recommendedName>
</protein>
<sequence>MAAMTIHLAMGPDFHIRPTASGFLIVTPWRYDDGDAIVVYGDRQPDGRWCIHDSGDAALRLMFDSVDPDTAKIQTWLLEQTLRVQWNEALSQLECLNVAEPDQQAAVFRVAQAAAQLQAMTALRLSREESRFKNEVVAVLQQVQQETGVDARYDVPLDTERLFIADCLFLTGRPVAVLIASTTERLLEAELAWSHLRRLNDHTLVIAVIEDAAKIGRRQAARAPYFTDKTYFFHDFEATFHEAIRDTLKGSVGRVSEA</sequence>
<comment type="caution">
    <text evidence="2">The sequence shown here is derived from an EMBL/GenBank/DDBJ whole genome shotgun (WGS) entry which is preliminary data.</text>
</comment>
<evidence type="ECO:0000313" key="3">
    <source>
        <dbReference type="Proteomes" id="UP000019184"/>
    </source>
</evidence>
<dbReference type="Proteomes" id="UP000019184">
    <property type="component" value="Unassembled WGS sequence"/>
</dbReference>
<dbReference type="EMBL" id="CBTK010000097">
    <property type="protein sequence ID" value="CDH44757.1"/>
    <property type="molecule type" value="Genomic_DNA"/>
</dbReference>
<dbReference type="OrthoDB" id="7059287at2"/>
<organism evidence="2 3">
    <name type="scientific">Candidatus Contendobacter odensis Run_B_J11</name>
    <dbReference type="NCBI Taxonomy" id="1400861"/>
    <lineage>
        <taxon>Bacteria</taxon>
        <taxon>Pseudomonadati</taxon>
        <taxon>Pseudomonadota</taxon>
        <taxon>Gammaproteobacteria</taxon>
        <taxon>Candidatus Competibacteraceae</taxon>
        <taxon>Candidatus Contendibacter</taxon>
    </lineage>
</organism>
<dbReference type="AlphaFoldDB" id="A0A7U7J307"/>
<evidence type="ECO:0000259" key="1">
    <source>
        <dbReference type="Pfam" id="PF08861"/>
    </source>
</evidence>
<keyword evidence="3" id="KW-1185">Reference proteome</keyword>
<dbReference type="InterPro" id="IPR014960">
    <property type="entry name" value="DUF1828"/>
</dbReference>
<dbReference type="RefSeq" id="WP_154724807.1">
    <property type="nucleotide sequence ID" value="NZ_CBTK010000097.1"/>
</dbReference>
<accession>A0A7U7J307</accession>
<feature type="domain" description="DUF1828" evidence="1">
    <location>
        <begin position="27"/>
        <end position="114"/>
    </location>
</feature>
<gene>
    <name evidence="2" type="ORF">BN874_1860021</name>
</gene>
<reference evidence="2 3" key="1">
    <citation type="journal article" date="2014" name="ISME J.">
        <title>Candidatus Competibacter-lineage genomes retrieved from metagenomes reveal functional metabolic diversity.</title>
        <authorList>
            <person name="McIlroy S.J."/>
            <person name="Albertsen M."/>
            <person name="Andresen E.K."/>
            <person name="Saunders A.M."/>
            <person name="Kristiansen R."/>
            <person name="Stokholm-Bjerregaard M."/>
            <person name="Nielsen K.L."/>
            <person name="Nielsen P.H."/>
        </authorList>
    </citation>
    <scope>NUCLEOTIDE SEQUENCE [LARGE SCALE GENOMIC DNA]</scope>
    <source>
        <strain evidence="2 3">Run_B_J11</strain>
    </source>
</reference>
<name>A0A7U7J307_9GAMM</name>